<dbReference type="Pfam" id="PF00888">
    <property type="entry name" value="Cullin"/>
    <property type="match status" value="1"/>
</dbReference>
<dbReference type="GO" id="GO:0031464">
    <property type="term" value="C:Cul4A-RING E3 ubiquitin ligase complex"/>
    <property type="evidence" value="ECO:0007669"/>
    <property type="project" value="UniProtKB-ARBA"/>
</dbReference>
<keyword evidence="5" id="KW-0963">Cytoplasm</keyword>
<feature type="region of interest" description="Disordered" evidence="17">
    <location>
        <begin position="1"/>
        <end position="76"/>
    </location>
</feature>
<evidence type="ECO:0000313" key="20">
    <source>
        <dbReference type="Proteomes" id="UP000257200"/>
    </source>
</evidence>
<accession>A0A3Q1FTY7</accession>
<dbReference type="Gene3D" id="1.10.10.10">
    <property type="entry name" value="Winged helix-like DNA-binding domain superfamily/Winged helix DNA-binding domain"/>
    <property type="match status" value="1"/>
</dbReference>
<dbReference type="FunCoup" id="A0A3Q1FTY7">
    <property type="interactions" value="1220"/>
</dbReference>
<proteinExistence type="inferred from homology"/>
<reference evidence="19" key="1">
    <citation type="submission" date="2025-08" db="UniProtKB">
        <authorList>
            <consortium name="Ensembl"/>
        </authorList>
    </citation>
    <scope>IDENTIFICATION</scope>
</reference>
<keyword evidence="8" id="KW-0227">DNA damage</keyword>
<keyword evidence="9" id="KW-0833">Ubl conjugation pathway</keyword>
<keyword evidence="6" id="KW-1017">Isopeptide bond</keyword>
<dbReference type="InterPro" id="IPR019559">
    <property type="entry name" value="Cullin_neddylation_domain"/>
</dbReference>
<evidence type="ECO:0000256" key="16">
    <source>
        <dbReference type="RuleBase" id="RU003829"/>
    </source>
</evidence>
<dbReference type="GO" id="GO:0042254">
    <property type="term" value="P:ribosome biogenesis"/>
    <property type="evidence" value="ECO:0007669"/>
    <property type="project" value="UniProtKB-ARBA"/>
</dbReference>
<dbReference type="GeneTree" id="ENSGT00940000155339"/>
<dbReference type="FunFam" id="1.20.1310.10:FF:000004">
    <property type="entry name" value="Cullin 4B"/>
    <property type="match status" value="1"/>
</dbReference>
<keyword evidence="20" id="KW-1185">Reference proteome</keyword>
<dbReference type="AlphaFoldDB" id="A0A3Q1FTY7"/>
<evidence type="ECO:0000256" key="11">
    <source>
        <dbReference type="ARBA" id="ARBA00023204"/>
    </source>
</evidence>
<dbReference type="InterPro" id="IPR045093">
    <property type="entry name" value="Cullin"/>
</dbReference>
<dbReference type="FunFam" id="1.20.1310.10:FF:000059">
    <property type="entry name" value="Cullin-4B"/>
    <property type="match status" value="1"/>
</dbReference>
<evidence type="ECO:0000259" key="18">
    <source>
        <dbReference type="PROSITE" id="PS50069"/>
    </source>
</evidence>
<reference evidence="19" key="2">
    <citation type="submission" date="2025-09" db="UniProtKB">
        <authorList>
            <consortium name="Ensembl"/>
        </authorList>
    </citation>
    <scope>IDENTIFICATION</scope>
</reference>
<dbReference type="SUPFAM" id="SSF75632">
    <property type="entry name" value="Cullin homology domain"/>
    <property type="match status" value="1"/>
</dbReference>
<organism evidence="19 20">
    <name type="scientific">Acanthochromis polyacanthus</name>
    <name type="common">spiny chromis</name>
    <dbReference type="NCBI Taxonomy" id="80966"/>
    <lineage>
        <taxon>Eukaryota</taxon>
        <taxon>Metazoa</taxon>
        <taxon>Chordata</taxon>
        <taxon>Craniata</taxon>
        <taxon>Vertebrata</taxon>
        <taxon>Euteleostomi</taxon>
        <taxon>Actinopterygii</taxon>
        <taxon>Neopterygii</taxon>
        <taxon>Teleostei</taxon>
        <taxon>Neoteleostei</taxon>
        <taxon>Acanthomorphata</taxon>
        <taxon>Ovalentaria</taxon>
        <taxon>Pomacentridae</taxon>
        <taxon>Acanthochromis</taxon>
    </lineage>
</organism>
<dbReference type="Pfam" id="PF26557">
    <property type="entry name" value="Cullin_AB"/>
    <property type="match status" value="1"/>
</dbReference>
<keyword evidence="7" id="KW-0597">Phosphoprotein</keyword>
<evidence type="ECO:0000256" key="4">
    <source>
        <dbReference type="ARBA" id="ARBA00006019"/>
    </source>
</evidence>
<dbReference type="InterPro" id="IPR036388">
    <property type="entry name" value="WH-like_DNA-bd_sf"/>
</dbReference>
<dbReference type="SUPFAM" id="SSF46785">
    <property type="entry name" value="Winged helix' DNA-binding domain"/>
    <property type="match status" value="1"/>
</dbReference>
<evidence type="ECO:0000313" key="19">
    <source>
        <dbReference type="Ensembl" id="ENSAPOP00000010085.1"/>
    </source>
</evidence>
<protein>
    <recommendedName>
        <fullName evidence="14">Cullin-4B</fullName>
    </recommendedName>
</protein>
<dbReference type="GO" id="GO:0005737">
    <property type="term" value="C:cytoplasm"/>
    <property type="evidence" value="ECO:0007669"/>
    <property type="project" value="UniProtKB-SubCell"/>
</dbReference>
<dbReference type="UniPathway" id="UPA00143"/>
<keyword evidence="12" id="KW-0539">Nucleus</keyword>
<dbReference type="Ensembl" id="ENSAPOT00000000436.1">
    <property type="protein sequence ID" value="ENSAPOP00000010085.1"/>
    <property type="gene ID" value="ENSAPOG00000012597.1"/>
</dbReference>
<dbReference type="GO" id="GO:0016567">
    <property type="term" value="P:protein ubiquitination"/>
    <property type="evidence" value="ECO:0007669"/>
    <property type="project" value="UniProtKB-UniPathway"/>
</dbReference>
<evidence type="ECO:0000256" key="12">
    <source>
        <dbReference type="ARBA" id="ARBA00023242"/>
    </source>
</evidence>
<feature type="compositionally biased region" description="Low complexity" evidence="17">
    <location>
        <begin position="54"/>
        <end position="75"/>
    </location>
</feature>
<evidence type="ECO:0000256" key="10">
    <source>
        <dbReference type="ARBA" id="ARBA00022843"/>
    </source>
</evidence>
<keyword evidence="11" id="KW-0234">DNA repair</keyword>
<dbReference type="FunFam" id="3.30.230.130:FF:000001">
    <property type="entry name" value="Cullin 4A"/>
    <property type="match status" value="1"/>
</dbReference>
<dbReference type="GO" id="GO:0031625">
    <property type="term" value="F:ubiquitin protein ligase binding"/>
    <property type="evidence" value="ECO:0007669"/>
    <property type="project" value="InterPro"/>
</dbReference>
<dbReference type="Gene3D" id="1.20.1310.10">
    <property type="entry name" value="Cullin Repeats"/>
    <property type="match status" value="4"/>
</dbReference>
<dbReference type="Gene3D" id="3.30.230.130">
    <property type="entry name" value="Cullin, Chain C, Domain 2"/>
    <property type="match status" value="1"/>
</dbReference>
<evidence type="ECO:0000256" key="13">
    <source>
        <dbReference type="ARBA" id="ARBA00023306"/>
    </source>
</evidence>
<dbReference type="GO" id="GO:0005634">
    <property type="term" value="C:nucleus"/>
    <property type="evidence" value="ECO:0007669"/>
    <property type="project" value="UniProtKB-SubCell"/>
</dbReference>
<keyword evidence="10" id="KW-0832">Ubl conjugation</keyword>
<feature type="domain" description="Cullin family profile" evidence="18">
    <location>
        <begin position="513"/>
        <end position="741"/>
    </location>
</feature>
<dbReference type="InterPro" id="IPR016157">
    <property type="entry name" value="Cullin_CS"/>
</dbReference>
<dbReference type="PROSITE" id="PS50069">
    <property type="entry name" value="CULLIN_2"/>
    <property type="match status" value="1"/>
</dbReference>
<dbReference type="GO" id="GO:0031465">
    <property type="term" value="C:Cul4B-RING E3 ubiquitin ligase complex"/>
    <property type="evidence" value="ECO:0007669"/>
    <property type="project" value="UniProtKB-ARBA"/>
</dbReference>
<evidence type="ECO:0000256" key="6">
    <source>
        <dbReference type="ARBA" id="ARBA00022499"/>
    </source>
</evidence>
<dbReference type="FunFam" id="1.10.10.10:FF:000050">
    <property type="entry name" value="Cullin 4B"/>
    <property type="match status" value="1"/>
</dbReference>
<dbReference type="InterPro" id="IPR059120">
    <property type="entry name" value="Cullin-like_AB"/>
</dbReference>
<dbReference type="GO" id="GO:0006281">
    <property type="term" value="P:DNA repair"/>
    <property type="evidence" value="ECO:0007669"/>
    <property type="project" value="UniProtKB-KW"/>
</dbReference>
<sequence length="868" mass="99489">MFPTGLSSPNPPPPPTQEARPAATDVKNDSGNITSPKKRKINGSEREDTSDTISSSPPKTLNSSSSSSSSCSPTPLHIQKKLRFEDSVDFIGLDVKMAEEAAAAAAAASCSNNKSKAMFLAGGVGHHANGLTKTAGSGTFSNSKPGAAKKLVIKNFREKPKLPENYTQETWQKLKEAVEAIQNSTSIKYNLEELYQAVENLCSHKISAKLYKQLRAVCEDHIKAQIDQFREYPSQFHVLFLKKIDKCWQDHCRQMIMIRSIFLFLDRTYVLQNSMLPSIWDMGLELFRFYIISDLKVQSKTIDGILLLIERERNGEAIDRSLLRSLLSMLSDLQIYQDSFEQRFLEETNRLYAAEGQRLMQEREVPEYLHHVNKRLEEEADRVITYLDQSTQKPLIATVEKQLLGEHLTATLQKGLTHLLDENRIQDLSLLYQLFSRVRGGVQVLLQHWIEYIKAFGSTIVINPEKDKTMVQELLDFKDKVDHIIDVCFMKNEKFVNAMKEAFETFINKRPNKPAELIAKHVDSKLRAGNKEATDEELEKMLDKIMIIFRFIYGKDVFEAFYKKDLAKRLLVGKSASVDAEKSMLSKLKHECGAAFTSKLEGMFKDMELSKDIMVQFKQYMQCQNIPGNIELTVNILTMGYWPTYVPMEVHLPPEVSAEQILGFLGHRYSRPSTWANTLNLKRCTTLFCQYSSGKKELQVSLFQTLVLLMFNEGEEFTLEEIKLATGIEDSELRRTLQSLACGKARVLTKTPKSKDVEDGDKFSCNDDFKHKLFRIKINQIQMKETVEEQASTTERVFQDRQYQIDAAIVRIMKMRKTLSHNLLMSEVYNQLKFPVKPADLKKRIESLIDRDYMERDKENSNQYNYVA</sequence>
<evidence type="ECO:0000256" key="3">
    <source>
        <dbReference type="ARBA" id="ARBA00004906"/>
    </source>
</evidence>
<dbReference type="SMART" id="SM00182">
    <property type="entry name" value="CULLIN"/>
    <property type="match status" value="1"/>
</dbReference>
<evidence type="ECO:0000256" key="15">
    <source>
        <dbReference type="PROSITE-ProRule" id="PRU00330"/>
    </source>
</evidence>
<dbReference type="InParanoid" id="A0A3Q1FTY7"/>
<evidence type="ECO:0000256" key="17">
    <source>
        <dbReference type="SAM" id="MobiDB-lite"/>
    </source>
</evidence>
<comment type="pathway">
    <text evidence="3">Protein modification; protein ubiquitination.</text>
</comment>
<dbReference type="SMART" id="SM00884">
    <property type="entry name" value="Cullin_Nedd8"/>
    <property type="match status" value="1"/>
</dbReference>
<comment type="similarity">
    <text evidence="4 15 16">Belongs to the cullin family.</text>
</comment>
<dbReference type="InterPro" id="IPR036317">
    <property type="entry name" value="Cullin_homology_sf"/>
</dbReference>
<dbReference type="InterPro" id="IPR016158">
    <property type="entry name" value="Cullin_homology"/>
</dbReference>
<dbReference type="GO" id="GO:0006511">
    <property type="term" value="P:ubiquitin-dependent protein catabolic process"/>
    <property type="evidence" value="ECO:0007669"/>
    <property type="project" value="InterPro"/>
</dbReference>
<dbReference type="InterPro" id="IPR001373">
    <property type="entry name" value="Cullin_N"/>
</dbReference>
<name>A0A3Q1FTY7_9TELE</name>
<evidence type="ECO:0000256" key="5">
    <source>
        <dbReference type="ARBA" id="ARBA00022490"/>
    </source>
</evidence>
<evidence type="ECO:0000256" key="1">
    <source>
        <dbReference type="ARBA" id="ARBA00004123"/>
    </source>
</evidence>
<evidence type="ECO:0000256" key="9">
    <source>
        <dbReference type="ARBA" id="ARBA00022786"/>
    </source>
</evidence>
<keyword evidence="13" id="KW-0131">Cell cycle</keyword>
<dbReference type="InterPro" id="IPR016159">
    <property type="entry name" value="Cullin_repeat-like_dom_sf"/>
</dbReference>
<dbReference type="STRING" id="80966.ENSAPOP00000010085"/>
<dbReference type="SUPFAM" id="SSF74788">
    <property type="entry name" value="Cullin repeat-like"/>
    <property type="match status" value="1"/>
</dbReference>
<dbReference type="InterPro" id="IPR036390">
    <property type="entry name" value="WH_DNA-bd_sf"/>
</dbReference>
<evidence type="ECO:0000256" key="14">
    <source>
        <dbReference type="ARBA" id="ARBA00068305"/>
    </source>
</evidence>
<dbReference type="FunFam" id="1.20.1310.10:FF:000008">
    <property type="entry name" value="Cullin 4B"/>
    <property type="match status" value="1"/>
</dbReference>
<evidence type="ECO:0000256" key="2">
    <source>
        <dbReference type="ARBA" id="ARBA00004496"/>
    </source>
</evidence>
<dbReference type="Pfam" id="PF10557">
    <property type="entry name" value="Cullin_Nedd8"/>
    <property type="match status" value="1"/>
</dbReference>
<dbReference type="PANTHER" id="PTHR11932">
    <property type="entry name" value="CULLIN"/>
    <property type="match status" value="1"/>
</dbReference>
<comment type="subcellular location">
    <subcellularLocation>
        <location evidence="2">Cytoplasm</location>
    </subcellularLocation>
    <subcellularLocation>
        <location evidence="1">Nucleus</location>
    </subcellularLocation>
</comment>
<evidence type="ECO:0000256" key="8">
    <source>
        <dbReference type="ARBA" id="ARBA00022763"/>
    </source>
</evidence>
<dbReference type="Proteomes" id="UP000257200">
    <property type="component" value="Unplaced"/>
</dbReference>
<evidence type="ECO:0000256" key="7">
    <source>
        <dbReference type="ARBA" id="ARBA00022553"/>
    </source>
</evidence>
<dbReference type="FunFam" id="1.20.1310.10:FF:000003">
    <property type="entry name" value="Cullin 4A"/>
    <property type="match status" value="1"/>
</dbReference>
<dbReference type="PROSITE" id="PS01256">
    <property type="entry name" value="CULLIN_1"/>
    <property type="match status" value="1"/>
</dbReference>